<dbReference type="GO" id="GO:0030638">
    <property type="term" value="P:polyketide metabolic process"/>
    <property type="evidence" value="ECO:0007669"/>
    <property type="project" value="InterPro"/>
</dbReference>
<dbReference type="PANTHER" id="PTHR34003">
    <property type="entry name" value="BLL2395 PROTEIN"/>
    <property type="match status" value="1"/>
</dbReference>
<dbReference type="SUPFAM" id="SSF54427">
    <property type="entry name" value="NTF2-like"/>
    <property type="match status" value="1"/>
</dbReference>
<dbReference type="Proteomes" id="UP001179121">
    <property type="component" value="Chromosome"/>
</dbReference>
<dbReference type="InterPro" id="IPR009959">
    <property type="entry name" value="Cyclase_SnoaL-like"/>
</dbReference>
<dbReference type="InterPro" id="IPR032710">
    <property type="entry name" value="NTF2-like_dom_sf"/>
</dbReference>
<evidence type="ECO:0000313" key="2">
    <source>
        <dbReference type="Proteomes" id="UP001179121"/>
    </source>
</evidence>
<evidence type="ECO:0000313" key="1">
    <source>
        <dbReference type="EMBL" id="CAI4029599.1"/>
    </source>
</evidence>
<protein>
    <submittedName>
        <fullName evidence="1">SnoaL-like polyketide cyclase</fullName>
    </submittedName>
</protein>
<dbReference type="KEGG" id="nti:DNFV4_00017"/>
<dbReference type="Pfam" id="PF07366">
    <property type="entry name" value="SnoaL"/>
    <property type="match status" value="1"/>
</dbReference>
<dbReference type="PANTHER" id="PTHR34003:SF2">
    <property type="entry name" value="SNOAL-LIKE DOMAIN-CONTAINING PROTEIN"/>
    <property type="match status" value="1"/>
</dbReference>
<accession>A0AA86K4J8</accession>
<gene>
    <name evidence="1" type="ORF">DNFV4_00017</name>
</gene>
<dbReference type="RefSeq" id="WP_289266639.1">
    <property type="nucleotide sequence ID" value="NZ_OX365700.1"/>
</dbReference>
<dbReference type="AlphaFoldDB" id="A0AA86K4J8"/>
<reference evidence="1" key="1">
    <citation type="submission" date="2022-10" db="EMBL/GenBank/DDBJ databases">
        <authorList>
            <person name="Koch H."/>
        </authorList>
    </citation>
    <scope>NUCLEOTIDE SEQUENCE</scope>
    <source>
        <strain evidence="1">DNF</strain>
    </source>
</reference>
<keyword evidence="2" id="KW-1185">Reference proteome</keyword>
<name>A0AA86K4J8_9BACT</name>
<sequence length="123" mass="13974">MSTTNLQQRLQGLLDHIRTGKIIEAMNEFYDRDTVMQDNANPPTKGLAANIEREKQFLNGVKEWKGFNVKASAAGDNVTFYECTMDFIATNGQPVHMEQVSVAKWNNGKVVHERFYYDTGKKA</sequence>
<dbReference type="Gene3D" id="3.10.450.50">
    <property type="match status" value="1"/>
</dbReference>
<organism evidence="1 2">
    <name type="scientific">Nitrospira tepida</name>
    <dbReference type="NCBI Taxonomy" id="2973512"/>
    <lineage>
        <taxon>Bacteria</taxon>
        <taxon>Pseudomonadati</taxon>
        <taxon>Nitrospirota</taxon>
        <taxon>Nitrospiria</taxon>
        <taxon>Nitrospirales</taxon>
        <taxon>Nitrospiraceae</taxon>
        <taxon>Nitrospira</taxon>
    </lineage>
</organism>
<proteinExistence type="predicted"/>
<dbReference type="EMBL" id="OX365700">
    <property type="protein sequence ID" value="CAI4029599.1"/>
    <property type="molecule type" value="Genomic_DNA"/>
</dbReference>